<dbReference type="RefSeq" id="XP_025585177.1">
    <property type="nucleotide sequence ID" value="XM_025734362.2"/>
</dbReference>
<keyword evidence="2" id="KW-1185">Reference proteome</keyword>
<dbReference type="AlphaFoldDB" id="A0A2L2TAV4"/>
<dbReference type="KEGG" id="fvn:FVRRES_05893"/>
<dbReference type="GeneID" id="37257532"/>
<name>A0A2L2TAV4_9HYPO</name>
<sequence>MEAQSGNITYLIQFKSPSEKIHTINVSISKGQDPEDFAVAFSKAYKLHFKGYKRVLYRGILLQKPIVSLVKFSKITNMHPSFTDEDRIFIQEEIVDHTLTAALHKPAILRGVDRSSFFEEYRHTVVATDGSLPNYAVLVQFVDDPSALKVVRIVGTAISVGFGIGGAFGLSL</sequence>
<evidence type="ECO:0000313" key="1">
    <source>
        <dbReference type="EMBL" id="CEI61457.1"/>
    </source>
</evidence>
<organism evidence="1 2">
    <name type="scientific">Fusarium venenatum</name>
    <dbReference type="NCBI Taxonomy" id="56646"/>
    <lineage>
        <taxon>Eukaryota</taxon>
        <taxon>Fungi</taxon>
        <taxon>Dikarya</taxon>
        <taxon>Ascomycota</taxon>
        <taxon>Pezizomycotina</taxon>
        <taxon>Sordariomycetes</taxon>
        <taxon>Hypocreomycetidae</taxon>
        <taxon>Hypocreales</taxon>
        <taxon>Nectriaceae</taxon>
        <taxon>Fusarium</taxon>
    </lineage>
</organism>
<evidence type="ECO:0000313" key="2">
    <source>
        <dbReference type="Proteomes" id="UP000245910"/>
    </source>
</evidence>
<reference evidence="2" key="1">
    <citation type="submission" date="2014-10" db="EMBL/GenBank/DDBJ databases">
        <authorList>
            <person name="King R."/>
        </authorList>
    </citation>
    <scope>NUCLEOTIDE SEQUENCE [LARGE SCALE GENOMIC DNA]</scope>
    <source>
        <strain evidence="2">A3/5</strain>
    </source>
</reference>
<protein>
    <submittedName>
        <fullName evidence="1">Uncharacterized protein</fullName>
    </submittedName>
</protein>
<proteinExistence type="predicted"/>
<dbReference type="EMBL" id="LN649230">
    <property type="protein sequence ID" value="CEI61457.1"/>
    <property type="molecule type" value="Genomic_DNA"/>
</dbReference>
<dbReference type="Proteomes" id="UP000245910">
    <property type="component" value="Chromosome II"/>
</dbReference>
<dbReference type="OrthoDB" id="4723071at2759"/>
<accession>A0A2L2TAV4</accession>